<feature type="transmembrane region" description="Helical" evidence="8">
    <location>
        <begin position="286"/>
        <end position="314"/>
    </location>
</feature>
<name>A0A3E2TSZ7_9FIRM</name>
<comment type="caution">
    <text evidence="9">The sequence shown here is derived from an EMBL/GenBank/DDBJ whole genome shotgun (WGS) entry which is preliminary data.</text>
</comment>
<keyword evidence="5 8" id="KW-0812">Transmembrane</keyword>
<protein>
    <submittedName>
        <fullName evidence="9">AI-2E family transporter</fullName>
    </submittedName>
</protein>
<keyword evidence="6 8" id="KW-1133">Transmembrane helix</keyword>
<dbReference type="AlphaFoldDB" id="A0A3E2TSZ7"/>
<evidence type="ECO:0000256" key="5">
    <source>
        <dbReference type="ARBA" id="ARBA00022692"/>
    </source>
</evidence>
<feature type="transmembrane region" description="Helical" evidence="8">
    <location>
        <begin position="178"/>
        <end position="201"/>
    </location>
</feature>
<feature type="transmembrane region" description="Helical" evidence="8">
    <location>
        <begin position="12"/>
        <end position="32"/>
    </location>
</feature>
<feature type="transmembrane region" description="Helical" evidence="8">
    <location>
        <begin position="81"/>
        <end position="106"/>
    </location>
</feature>
<evidence type="ECO:0000256" key="8">
    <source>
        <dbReference type="SAM" id="Phobius"/>
    </source>
</evidence>
<evidence type="ECO:0000256" key="4">
    <source>
        <dbReference type="ARBA" id="ARBA00022475"/>
    </source>
</evidence>
<evidence type="ECO:0000256" key="2">
    <source>
        <dbReference type="ARBA" id="ARBA00009773"/>
    </source>
</evidence>
<comment type="similarity">
    <text evidence="2">Belongs to the autoinducer-2 exporter (AI-2E) (TC 2.A.86) family.</text>
</comment>
<evidence type="ECO:0000256" key="6">
    <source>
        <dbReference type="ARBA" id="ARBA00022989"/>
    </source>
</evidence>
<dbReference type="Proteomes" id="UP000260773">
    <property type="component" value="Unassembled WGS sequence"/>
</dbReference>
<dbReference type="PANTHER" id="PTHR21716:SF53">
    <property type="entry name" value="PERMEASE PERM-RELATED"/>
    <property type="match status" value="1"/>
</dbReference>
<sequence>MKEEFKKYLAMILAVFCTAALSILFFFVLFRMDALRSLIGRILNILMPFIYGTGIAYVLKPLCNTYERFLSKHWHPKRQKLIGTVSVIGSIVTGLVIIYAVLAMLLPQLALSVARIARSLPEMIESISHMVDHLFEGNEVIQNYIMQLSDAGTESLSGWLKESILPYMNMILTGLSDSMINVAGIFMNLFIGLVVAIYLLYGRRKFRKQGKLLLYSLFKERWADKIVEEIRFADRVFSGFIGGKLLDSAIIGGICYIGMMIMGLPYAILISVIVGVTNIIPFFGPYIGAIPSAIILLTVSPMSCLMFVIFIMILQQVDGNIIGPKILGSSTGLSGIWVLFSILLFGGLFGFVGMIIGVPVFAVIYDLIRQLIIRGLELRSKSKMFDDYQQEYPRKE</sequence>
<dbReference type="EMBL" id="QVEP01000002">
    <property type="protein sequence ID" value="RGB82197.1"/>
    <property type="molecule type" value="Genomic_DNA"/>
</dbReference>
<reference evidence="9 10" key="1">
    <citation type="submission" date="2018-08" db="EMBL/GenBank/DDBJ databases">
        <title>A genome reference for cultivated species of the human gut microbiota.</title>
        <authorList>
            <person name="Zou Y."/>
            <person name="Xue W."/>
            <person name="Luo G."/>
        </authorList>
    </citation>
    <scope>NUCLEOTIDE SEQUENCE [LARGE SCALE GENOMIC DNA]</scope>
    <source>
        <strain evidence="9 10">AF45-17</strain>
    </source>
</reference>
<feature type="transmembrane region" description="Helical" evidence="8">
    <location>
        <begin position="254"/>
        <end position="280"/>
    </location>
</feature>
<evidence type="ECO:0000313" key="10">
    <source>
        <dbReference type="Proteomes" id="UP000260773"/>
    </source>
</evidence>
<keyword evidence="7 8" id="KW-0472">Membrane</keyword>
<evidence type="ECO:0000256" key="7">
    <source>
        <dbReference type="ARBA" id="ARBA00023136"/>
    </source>
</evidence>
<feature type="transmembrane region" description="Helical" evidence="8">
    <location>
        <begin position="351"/>
        <end position="368"/>
    </location>
</feature>
<keyword evidence="3" id="KW-0813">Transport</keyword>
<dbReference type="PANTHER" id="PTHR21716">
    <property type="entry name" value="TRANSMEMBRANE PROTEIN"/>
    <property type="match status" value="1"/>
</dbReference>
<evidence type="ECO:0000313" key="9">
    <source>
        <dbReference type="EMBL" id="RGB82197.1"/>
    </source>
</evidence>
<evidence type="ECO:0000256" key="1">
    <source>
        <dbReference type="ARBA" id="ARBA00004651"/>
    </source>
</evidence>
<gene>
    <name evidence="9" type="ORF">DW070_01350</name>
</gene>
<feature type="transmembrane region" description="Helical" evidence="8">
    <location>
        <begin position="38"/>
        <end position="60"/>
    </location>
</feature>
<dbReference type="GO" id="GO:0005886">
    <property type="term" value="C:plasma membrane"/>
    <property type="evidence" value="ECO:0007669"/>
    <property type="project" value="UniProtKB-SubCell"/>
</dbReference>
<dbReference type="Pfam" id="PF01594">
    <property type="entry name" value="AI-2E_transport"/>
    <property type="match status" value="1"/>
</dbReference>
<comment type="subcellular location">
    <subcellularLocation>
        <location evidence="1">Cell membrane</location>
        <topology evidence="1">Multi-pass membrane protein</topology>
    </subcellularLocation>
</comment>
<proteinExistence type="inferred from homology"/>
<dbReference type="InterPro" id="IPR002549">
    <property type="entry name" value="AI-2E-like"/>
</dbReference>
<organism evidence="9 10">
    <name type="scientific">Coprococcus catus</name>
    <dbReference type="NCBI Taxonomy" id="116085"/>
    <lineage>
        <taxon>Bacteria</taxon>
        <taxon>Bacillati</taxon>
        <taxon>Bacillota</taxon>
        <taxon>Clostridia</taxon>
        <taxon>Lachnospirales</taxon>
        <taxon>Lachnospiraceae</taxon>
        <taxon>Coprococcus</taxon>
    </lineage>
</organism>
<dbReference type="GO" id="GO:0055085">
    <property type="term" value="P:transmembrane transport"/>
    <property type="evidence" value="ECO:0007669"/>
    <property type="project" value="TreeGrafter"/>
</dbReference>
<accession>A0A3E2TSZ7</accession>
<keyword evidence="4" id="KW-1003">Cell membrane</keyword>
<evidence type="ECO:0000256" key="3">
    <source>
        <dbReference type="ARBA" id="ARBA00022448"/>
    </source>
</evidence>